<proteinExistence type="predicted"/>
<protein>
    <submittedName>
        <fullName evidence="1">Putative ovule protein</fullName>
    </submittedName>
</protein>
<organism evidence="1">
    <name type="scientific">Solanum chacoense</name>
    <name type="common">Chaco potato</name>
    <dbReference type="NCBI Taxonomy" id="4108"/>
    <lineage>
        <taxon>Eukaryota</taxon>
        <taxon>Viridiplantae</taxon>
        <taxon>Streptophyta</taxon>
        <taxon>Embryophyta</taxon>
        <taxon>Tracheophyta</taxon>
        <taxon>Spermatophyta</taxon>
        <taxon>Magnoliopsida</taxon>
        <taxon>eudicotyledons</taxon>
        <taxon>Gunneridae</taxon>
        <taxon>Pentapetalae</taxon>
        <taxon>asterids</taxon>
        <taxon>lamiids</taxon>
        <taxon>Solanales</taxon>
        <taxon>Solanaceae</taxon>
        <taxon>Solanoideae</taxon>
        <taxon>Solaneae</taxon>
        <taxon>Solanum</taxon>
    </lineage>
</organism>
<sequence>MFPLLQILPSTSKYHSSFDSVMFLHIATTILHKLHDVYTSSLQYLTLTMYKNLESYCLKAFNNKIL</sequence>
<accession>A0A0V0H577</accession>
<evidence type="ECO:0000313" key="1">
    <source>
        <dbReference type="EMBL" id="JAP15191.1"/>
    </source>
</evidence>
<dbReference type="AlphaFoldDB" id="A0A0V0H577"/>
<name>A0A0V0H577_SOLCH</name>
<dbReference type="EMBL" id="GEDG01025523">
    <property type="protein sequence ID" value="JAP15191.1"/>
    <property type="molecule type" value="Transcribed_RNA"/>
</dbReference>
<reference evidence="1" key="1">
    <citation type="submission" date="2015-12" db="EMBL/GenBank/DDBJ databases">
        <title>Gene expression during late stages of embryo sac development: a critical building block for successful pollen-pistil interactions.</title>
        <authorList>
            <person name="Liu Y."/>
            <person name="Joly V."/>
            <person name="Sabar M."/>
            <person name="Matton D.P."/>
        </authorList>
    </citation>
    <scope>NUCLEOTIDE SEQUENCE</scope>
</reference>